<comment type="caution">
    <text evidence="2">The sequence shown here is derived from an EMBL/GenBank/DDBJ whole genome shotgun (WGS) entry which is preliminary data.</text>
</comment>
<reference evidence="2 3" key="1">
    <citation type="submission" date="2024-08" db="EMBL/GenBank/DDBJ databases">
        <title>Two novel Cytobacillus novel species.</title>
        <authorList>
            <person name="Liu G."/>
        </authorList>
    </citation>
    <scope>NUCLEOTIDE SEQUENCE [LARGE SCALE GENOMIC DNA]</scope>
    <source>
        <strain evidence="2 3">FJAT-54145</strain>
    </source>
</reference>
<dbReference type="InterPro" id="IPR052339">
    <property type="entry name" value="Fe-S_Maturation_MIP18"/>
</dbReference>
<name>A0ABW6KC93_9BACI</name>
<evidence type="ECO:0000313" key="3">
    <source>
        <dbReference type="Proteomes" id="UP001601059"/>
    </source>
</evidence>
<accession>A0ABW6KC93</accession>
<proteinExistence type="predicted"/>
<dbReference type="RefSeq" id="WP_389359761.1">
    <property type="nucleotide sequence ID" value="NZ_JBIACK010000002.1"/>
</dbReference>
<feature type="domain" description="MIP18 family-like" evidence="1">
    <location>
        <begin position="6"/>
        <end position="80"/>
    </location>
</feature>
<protein>
    <submittedName>
        <fullName evidence="2">Metal-sulfur cluster assembly factor</fullName>
    </submittedName>
</protein>
<evidence type="ECO:0000313" key="2">
    <source>
        <dbReference type="EMBL" id="MFE8700518.1"/>
    </source>
</evidence>
<dbReference type="InterPro" id="IPR034904">
    <property type="entry name" value="FSCA_dom_sf"/>
</dbReference>
<evidence type="ECO:0000259" key="1">
    <source>
        <dbReference type="Pfam" id="PF01883"/>
    </source>
</evidence>
<organism evidence="2 3">
    <name type="scientific">Cytobacillus spartinae</name>
    <dbReference type="NCBI Taxonomy" id="3299023"/>
    <lineage>
        <taxon>Bacteria</taxon>
        <taxon>Bacillati</taxon>
        <taxon>Bacillota</taxon>
        <taxon>Bacilli</taxon>
        <taxon>Bacillales</taxon>
        <taxon>Bacillaceae</taxon>
        <taxon>Cytobacillus</taxon>
    </lineage>
</organism>
<gene>
    <name evidence="2" type="ORF">ACFYKX_07835</name>
</gene>
<sequence>MINPTKQKIYQALEDVIDLELGIDVVNLGLIYEVNINEENECGIVMTMPSKGETIASTTVQTIKRTVERKVKDLAAIKVEIVWNPPWTMERMSPYARLELDL</sequence>
<dbReference type="Gene3D" id="3.30.300.130">
    <property type="entry name" value="Fe-S cluster assembly (FSCA)"/>
    <property type="match status" value="1"/>
</dbReference>
<dbReference type="Proteomes" id="UP001601059">
    <property type="component" value="Unassembled WGS sequence"/>
</dbReference>
<dbReference type="Pfam" id="PF01883">
    <property type="entry name" value="FeS_assembly_P"/>
    <property type="match status" value="1"/>
</dbReference>
<dbReference type="InterPro" id="IPR002744">
    <property type="entry name" value="MIP18-like"/>
</dbReference>
<keyword evidence="3" id="KW-1185">Reference proteome</keyword>
<dbReference type="SUPFAM" id="SSF117916">
    <property type="entry name" value="Fe-S cluster assembly (FSCA) domain-like"/>
    <property type="match status" value="1"/>
</dbReference>
<dbReference type="PANTHER" id="PTHR42831">
    <property type="entry name" value="FE-S PROTEIN MATURATION AUXILIARY FACTOR YITW"/>
    <property type="match status" value="1"/>
</dbReference>
<dbReference type="EMBL" id="JBIACK010000002">
    <property type="protein sequence ID" value="MFE8700518.1"/>
    <property type="molecule type" value="Genomic_DNA"/>
</dbReference>
<dbReference type="PANTHER" id="PTHR42831:SF1">
    <property type="entry name" value="FE-S PROTEIN MATURATION AUXILIARY FACTOR YITW"/>
    <property type="match status" value="1"/>
</dbReference>